<evidence type="ECO:0000313" key="13">
    <source>
        <dbReference type="EMBL" id="SHH19803.1"/>
    </source>
</evidence>
<evidence type="ECO:0000256" key="6">
    <source>
        <dbReference type="ARBA" id="ARBA00023268"/>
    </source>
</evidence>
<sequence length="810" mass="89974">MNKTHKRRKKSFFHFSSFVKILLIIILMIIVLMGTFAATYVLAVLQDAPKIDPENYRSQINETSKVYSDDEQLVETLVLNEFSEYVELSKIPKDLQHAVIAIEDERFYSHNAVDFKRVAGALVHDIKTGSLQQGASTLTMQLAKNLYTGSQKSLERKLTDVYYAYALESELTKDQILEAYLNSAGFSKGTVGVQAAAKTFFNKDVSDLNLAECALVAGITNRPEKYSPYNTEVILPEDDLENIQLILTPVSSEFVNSEEVLNIANSLHELGKIDSFDLSQIQKNQVTPVKAVFNPTSKERQTLILQLMLKQKYITQEQYDEALNTPIVINLGARNEKGISSFFVDEVKEETKSILKDLGYSEEDANNKLYSGGFKIYSSMNVEIQKHMDETVSNASLFPGNYINDEGIPQPQVASVIMDPHTGEVKGLIGGRGISGSANLNRADEPRQPGSSIKPISVYMTAFEDGATIGDVYKDAPIGSISPAYKKWNPKNVGSYRGWTTIRNLIKYSSNVGTIQVARDIGSDRDAAANTKNTFSKAVDEPKAAQMIMDNLENIGVTTLDRENDANFSALALGGMTNGISPLEMAGAYTPLANEGIYEKPTFVNKIVAPSGDTIYEKKDEGKKAMSKENAFILTTALEDVVKSSTGTSANFSKMSIAGKTGTTNQQKEVWFVGYTPYYVCSVFIGKDQKEQNQNLRFPSSVAAKLWREFMQPIHEDLENKEFEQPENVVKKYIKGSGRSDYFVEGTEPHFTNKLYWGSESTTTKSTKKDSDDSDKDKKSDSKNNNNEKPKTSTKSSKSNNSDYRTGNIN</sequence>
<dbReference type="GO" id="GO:0006508">
    <property type="term" value="P:proteolysis"/>
    <property type="evidence" value="ECO:0007669"/>
    <property type="project" value="UniProtKB-KW"/>
</dbReference>
<dbReference type="EMBL" id="FQXI01000004">
    <property type="protein sequence ID" value="SHH19803.1"/>
    <property type="molecule type" value="Genomic_DNA"/>
</dbReference>
<keyword evidence="3" id="KW-0328">Glycosyltransferase</keyword>
<evidence type="ECO:0000259" key="12">
    <source>
        <dbReference type="Pfam" id="PF00912"/>
    </source>
</evidence>
<evidence type="ECO:0000256" key="7">
    <source>
        <dbReference type="ARBA" id="ARBA00034000"/>
    </source>
</evidence>
<dbReference type="AlphaFoldDB" id="A0A1M5R207"/>
<dbReference type="SUPFAM" id="SSF56601">
    <property type="entry name" value="beta-lactamase/transpeptidase-like"/>
    <property type="match status" value="1"/>
</dbReference>
<keyword evidence="5" id="KW-0378">Hydrolase</keyword>
<feature type="transmembrane region" description="Helical" evidence="10">
    <location>
        <begin position="21"/>
        <end position="45"/>
    </location>
</feature>
<dbReference type="GO" id="GO:0009002">
    <property type="term" value="F:serine-type D-Ala-D-Ala carboxypeptidase activity"/>
    <property type="evidence" value="ECO:0007669"/>
    <property type="project" value="UniProtKB-EC"/>
</dbReference>
<dbReference type="STRING" id="1120995.SAMN02745245_00772"/>
<dbReference type="Pfam" id="PF00905">
    <property type="entry name" value="Transpeptidase"/>
    <property type="match status" value="1"/>
</dbReference>
<feature type="compositionally biased region" description="Basic and acidic residues" evidence="9">
    <location>
        <begin position="767"/>
        <end position="791"/>
    </location>
</feature>
<keyword evidence="10" id="KW-1133">Transmembrane helix</keyword>
<keyword evidence="10" id="KW-0472">Membrane</keyword>
<dbReference type="Gene3D" id="3.40.710.10">
    <property type="entry name" value="DD-peptidase/beta-lactamase superfamily"/>
    <property type="match status" value="1"/>
</dbReference>
<evidence type="ECO:0000313" key="14">
    <source>
        <dbReference type="Proteomes" id="UP000184032"/>
    </source>
</evidence>
<keyword evidence="6" id="KW-0511">Multifunctional enzyme</keyword>
<comment type="catalytic activity">
    <reaction evidence="7">
        <text>Preferential cleavage: (Ac)2-L-Lys-D-Ala-|-D-Ala. Also transpeptidation of peptidyl-alanyl moieties that are N-acyl substituents of D-alanine.</text>
        <dbReference type="EC" id="3.4.16.4"/>
    </reaction>
</comment>
<reference evidence="13 14" key="1">
    <citation type="submission" date="2016-11" db="EMBL/GenBank/DDBJ databases">
        <authorList>
            <person name="Jaros S."/>
            <person name="Januszkiewicz K."/>
            <person name="Wedrychowicz H."/>
        </authorList>
    </citation>
    <scope>NUCLEOTIDE SEQUENCE [LARGE SCALE GENOMIC DNA]</scope>
    <source>
        <strain evidence="13 14">DSM 21120</strain>
    </source>
</reference>
<evidence type="ECO:0000256" key="10">
    <source>
        <dbReference type="SAM" id="Phobius"/>
    </source>
</evidence>
<keyword evidence="4" id="KW-0808">Transferase</keyword>
<dbReference type="RefSeq" id="WP_073183931.1">
    <property type="nucleotide sequence ID" value="NZ_FQXI01000004.1"/>
</dbReference>
<dbReference type="Proteomes" id="UP000184032">
    <property type="component" value="Unassembled WGS sequence"/>
</dbReference>
<evidence type="ECO:0000256" key="5">
    <source>
        <dbReference type="ARBA" id="ARBA00022801"/>
    </source>
</evidence>
<dbReference type="InterPro" id="IPR036950">
    <property type="entry name" value="PBP_transglycosylase"/>
</dbReference>
<dbReference type="PANTHER" id="PTHR32282">
    <property type="entry name" value="BINDING PROTEIN TRANSPEPTIDASE, PUTATIVE-RELATED"/>
    <property type="match status" value="1"/>
</dbReference>
<dbReference type="GO" id="GO:0008658">
    <property type="term" value="F:penicillin binding"/>
    <property type="evidence" value="ECO:0007669"/>
    <property type="project" value="InterPro"/>
</dbReference>
<dbReference type="InterPro" id="IPR001264">
    <property type="entry name" value="Glyco_trans_51"/>
</dbReference>
<organism evidence="13 14">
    <name type="scientific">Anaerosphaera aminiphila DSM 21120</name>
    <dbReference type="NCBI Taxonomy" id="1120995"/>
    <lineage>
        <taxon>Bacteria</taxon>
        <taxon>Bacillati</taxon>
        <taxon>Bacillota</taxon>
        <taxon>Tissierellia</taxon>
        <taxon>Tissierellales</taxon>
        <taxon>Peptoniphilaceae</taxon>
        <taxon>Anaerosphaera</taxon>
    </lineage>
</organism>
<comment type="catalytic activity">
    <reaction evidence="8">
        <text>[GlcNAc-(1-&gt;4)-Mur2Ac(oyl-L-Ala-gamma-D-Glu-L-Lys-D-Ala-D-Ala)](n)-di-trans,octa-cis-undecaprenyl diphosphate + beta-D-GlcNAc-(1-&gt;4)-Mur2Ac(oyl-L-Ala-gamma-D-Glu-L-Lys-D-Ala-D-Ala)-di-trans,octa-cis-undecaprenyl diphosphate = [GlcNAc-(1-&gt;4)-Mur2Ac(oyl-L-Ala-gamma-D-Glu-L-Lys-D-Ala-D-Ala)](n+1)-di-trans,octa-cis-undecaprenyl diphosphate + di-trans,octa-cis-undecaprenyl diphosphate + H(+)</text>
        <dbReference type="Rhea" id="RHEA:23708"/>
        <dbReference type="Rhea" id="RHEA-COMP:9602"/>
        <dbReference type="Rhea" id="RHEA-COMP:9603"/>
        <dbReference type="ChEBI" id="CHEBI:15378"/>
        <dbReference type="ChEBI" id="CHEBI:58405"/>
        <dbReference type="ChEBI" id="CHEBI:60033"/>
        <dbReference type="ChEBI" id="CHEBI:78435"/>
        <dbReference type="EC" id="2.4.99.28"/>
    </reaction>
</comment>
<dbReference type="InterPro" id="IPR012338">
    <property type="entry name" value="Beta-lactam/transpept-like"/>
</dbReference>
<evidence type="ECO:0000256" key="1">
    <source>
        <dbReference type="ARBA" id="ARBA00022645"/>
    </source>
</evidence>
<keyword evidence="1" id="KW-0121">Carboxypeptidase</keyword>
<dbReference type="Pfam" id="PF00912">
    <property type="entry name" value="Transgly"/>
    <property type="match status" value="1"/>
</dbReference>
<dbReference type="InterPro" id="IPR023346">
    <property type="entry name" value="Lysozyme-like_dom_sf"/>
</dbReference>
<feature type="compositionally biased region" description="Low complexity" evidence="9">
    <location>
        <begin position="792"/>
        <end position="802"/>
    </location>
</feature>
<evidence type="ECO:0000256" key="3">
    <source>
        <dbReference type="ARBA" id="ARBA00022676"/>
    </source>
</evidence>
<proteinExistence type="predicted"/>
<keyword evidence="14" id="KW-1185">Reference proteome</keyword>
<evidence type="ECO:0000256" key="2">
    <source>
        <dbReference type="ARBA" id="ARBA00022670"/>
    </source>
</evidence>
<dbReference type="PANTHER" id="PTHR32282:SF33">
    <property type="entry name" value="PEPTIDOGLYCAN GLYCOSYLTRANSFERASE"/>
    <property type="match status" value="1"/>
</dbReference>
<keyword evidence="2" id="KW-0645">Protease</keyword>
<keyword evidence="10" id="KW-0812">Transmembrane</keyword>
<evidence type="ECO:0000256" key="8">
    <source>
        <dbReference type="ARBA" id="ARBA00049902"/>
    </source>
</evidence>
<protein>
    <submittedName>
        <fullName evidence="13">Penicillin-binding protein 1A</fullName>
    </submittedName>
</protein>
<dbReference type="InterPro" id="IPR001460">
    <property type="entry name" value="PCN-bd_Tpept"/>
</dbReference>
<dbReference type="GO" id="GO:0008955">
    <property type="term" value="F:peptidoglycan glycosyltransferase activity"/>
    <property type="evidence" value="ECO:0007669"/>
    <property type="project" value="UniProtKB-EC"/>
</dbReference>
<evidence type="ECO:0000256" key="4">
    <source>
        <dbReference type="ARBA" id="ARBA00022679"/>
    </source>
</evidence>
<feature type="domain" description="Glycosyl transferase family 51" evidence="12">
    <location>
        <begin position="80"/>
        <end position="231"/>
    </location>
</feature>
<feature type="region of interest" description="Disordered" evidence="9">
    <location>
        <begin position="759"/>
        <end position="810"/>
    </location>
</feature>
<name>A0A1M5R207_9FIRM</name>
<dbReference type="SUPFAM" id="SSF53955">
    <property type="entry name" value="Lysozyme-like"/>
    <property type="match status" value="1"/>
</dbReference>
<dbReference type="Gene3D" id="1.10.3810.10">
    <property type="entry name" value="Biosynthetic peptidoglycan transglycosylase-like"/>
    <property type="match status" value="1"/>
</dbReference>
<dbReference type="InterPro" id="IPR050396">
    <property type="entry name" value="Glycosyltr_51/Transpeptidase"/>
</dbReference>
<evidence type="ECO:0000256" key="9">
    <source>
        <dbReference type="SAM" id="MobiDB-lite"/>
    </source>
</evidence>
<accession>A0A1M5R207</accession>
<feature type="domain" description="Penicillin-binding protein transpeptidase" evidence="11">
    <location>
        <begin position="415"/>
        <end position="711"/>
    </location>
</feature>
<gene>
    <name evidence="13" type="ORF">SAMN02745245_00772</name>
</gene>
<evidence type="ECO:0000259" key="11">
    <source>
        <dbReference type="Pfam" id="PF00905"/>
    </source>
</evidence>
<dbReference type="OrthoDB" id="9766909at2"/>